<evidence type="ECO:0000313" key="3">
    <source>
        <dbReference type="Proteomes" id="UP000182011"/>
    </source>
</evidence>
<evidence type="ECO:0008006" key="4">
    <source>
        <dbReference type="Google" id="ProtNLM"/>
    </source>
</evidence>
<accession>A0A0P1L9X9</accession>
<accession>A0A0S4N317</accession>
<sequence>MRGLFLFLALALLVSSVALSREVGGGLALGYGTAKPTVGFGGSVYYRYDIPESFFKVKGFSGQLSVGYTTFPKEDQSAEYTFIPVKYGLGYTAYTQDKVELGVLGDLGVAFVSKPESATKITGGVGGFVTYSAAPNVKVVGTLKYSAVVGTKNYLDVGVGVLYTLPTK</sequence>
<dbReference type="AlphaFoldDB" id="A0A0P1L9X9"/>
<dbReference type="EMBL" id="FAOP01000005">
    <property type="protein sequence ID" value="CUU05413.1"/>
    <property type="molecule type" value="Genomic_DNA"/>
</dbReference>
<gene>
    <name evidence="2" type="ORF">JGI4_01243</name>
</gene>
<accession>A0A0P1LRL0</accession>
<proteinExistence type="predicted"/>
<evidence type="ECO:0000313" key="2">
    <source>
        <dbReference type="EMBL" id="CUU05413.1"/>
    </source>
</evidence>
<accession>A0A0P1LLE1</accession>
<accession>A0A0P1MF05</accession>
<dbReference type="OrthoDB" id="9811866at2"/>
<accession>A0A0N7MWC1</accession>
<reference evidence="2 3" key="1">
    <citation type="submission" date="2015-11" db="EMBL/GenBank/DDBJ databases">
        <authorList>
            <person name="Zhang Y."/>
            <person name="Guo Z."/>
        </authorList>
    </citation>
    <scope>NUCLEOTIDE SEQUENCE [LARGE SCALE GENOMIC DNA]</scope>
    <source>
        <strain evidence="2">JGI-4</strain>
    </source>
</reference>
<keyword evidence="1" id="KW-0732">Signal</keyword>
<protein>
    <recommendedName>
        <fullName evidence="4">Outer membrane protein beta-barrel domain-containing protein</fullName>
    </recommendedName>
</protein>
<organism evidence="2 3">
    <name type="scientific">Candidatus Kryptonium thompsonii</name>
    <dbReference type="NCBI Taxonomy" id="1633631"/>
    <lineage>
        <taxon>Bacteria</taxon>
        <taxon>Pseudomonadati</taxon>
        <taxon>Candidatus Kryptoniota</taxon>
        <taxon>Candidatus Kryptonium</taxon>
    </lineage>
</organism>
<dbReference type="Proteomes" id="UP000182011">
    <property type="component" value="Unassembled WGS sequence"/>
</dbReference>
<accession>A0A0N7MSN8</accession>
<name>A0A0P1L9X9_9BACT</name>
<feature type="signal peptide" evidence="1">
    <location>
        <begin position="1"/>
        <end position="20"/>
    </location>
</feature>
<feature type="chain" id="PRO_5015043502" description="Outer membrane protein beta-barrel domain-containing protein" evidence="1">
    <location>
        <begin position="21"/>
        <end position="168"/>
    </location>
</feature>
<evidence type="ECO:0000256" key="1">
    <source>
        <dbReference type="SAM" id="SignalP"/>
    </source>
</evidence>
<dbReference type="RefSeq" id="WP_047133158.1">
    <property type="nucleotide sequence ID" value="NZ_CZVJ01000002.1"/>
</dbReference>
<accession>A0A0P1M794</accession>